<dbReference type="InterPro" id="IPR006594">
    <property type="entry name" value="LisH"/>
</dbReference>
<comment type="caution">
    <text evidence="3">The sequence shown here is derived from an EMBL/GenBank/DDBJ whole genome shotgun (WGS) entry which is preliminary data.</text>
</comment>
<dbReference type="GO" id="GO:0016460">
    <property type="term" value="C:myosin II complex"/>
    <property type="evidence" value="ECO:0007669"/>
    <property type="project" value="TreeGrafter"/>
</dbReference>
<feature type="compositionally biased region" description="Polar residues" evidence="2">
    <location>
        <begin position="110"/>
        <end position="146"/>
    </location>
</feature>
<feature type="compositionally biased region" description="Basic and acidic residues" evidence="2">
    <location>
        <begin position="1060"/>
        <end position="1083"/>
    </location>
</feature>
<feature type="compositionally biased region" description="Low complexity" evidence="2">
    <location>
        <begin position="2273"/>
        <end position="2286"/>
    </location>
</feature>
<feature type="region of interest" description="Disordered" evidence="2">
    <location>
        <begin position="1264"/>
        <end position="1367"/>
    </location>
</feature>
<feature type="region of interest" description="Disordered" evidence="2">
    <location>
        <begin position="2191"/>
        <end position="2382"/>
    </location>
</feature>
<dbReference type="Proteomes" id="UP000028837">
    <property type="component" value="Unassembled WGS sequence"/>
</dbReference>
<gene>
    <name evidence="3" type="ORF">TGDOM2_260000</name>
</gene>
<accession>A0A086JPN6</accession>
<proteinExistence type="predicted"/>
<dbReference type="EMBL" id="AHZU02001276">
    <property type="protein sequence ID" value="KFG34104.1"/>
    <property type="molecule type" value="Genomic_DNA"/>
</dbReference>
<keyword evidence="1" id="KW-0175">Coiled coil</keyword>
<feature type="compositionally biased region" description="Polar residues" evidence="2">
    <location>
        <begin position="2120"/>
        <end position="2133"/>
    </location>
</feature>
<feature type="compositionally biased region" description="Low complexity" evidence="2">
    <location>
        <begin position="2146"/>
        <end position="2155"/>
    </location>
</feature>
<feature type="region of interest" description="Disordered" evidence="2">
    <location>
        <begin position="1725"/>
        <end position="1810"/>
    </location>
</feature>
<feature type="region of interest" description="Disordered" evidence="2">
    <location>
        <begin position="221"/>
        <end position="242"/>
    </location>
</feature>
<evidence type="ECO:0000256" key="1">
    <source>
        <dbReference type="SAM" id="Coils"/>
    </source>
</evidence>
<name>A0A086JPN6_TOXGO</name>
<reference evidence="3 4" key="1">
    <citation type="submission" date="2014-02" db="EMBL/GenBank/DDBJ databases">
        <authorList>
            <person name="Sibley D."/>
            <person name="Venepally P."/>
            <person name="Karamycheva S."/>
            <person name="Hadjithomas M."/>
            <person name="Khan A."/>
            <person name="Brunk B."/>
            <person name="Roos D."/>
            <person name="Caler E."/>
            <person name="Lorenzi H."/>
        </authorList>
    </citation>
    <scope>NUCLEOTIDE SEQUENCE [LARGE SCALE GENOMIC DNA]</scope>
    <source>
        <strain evidence="3 4">GAB2-2007-GAL-DOM2</strain>
    </source>
</reference>
<feature type="compositionally biased region" description="Basic residues" evidence="2">
    <location>
        <begin position="426"/>
        <end position="435"/>
    </location>
</feature>
<feature type="region of interest" description="Disordered" evidence="2">
    <location>
        <begin position="1882"/>
        <end position="1912"/>
    </location>
</feature>
<dbReference type="GO" id="GO:0051015">
    <property type="term" value="F:actin filament binding"/>
    <property type="evidence" value="ECO:0007669"/>
    <property type="project" value="TreeGrafter"/>
</dbReference>
<evidence type="ECO:0000256" key="2">
    <source>
        <dbReference type="SAM" id="MobiDB-lite"/>
    </source>
</evidence>
<organism evidence="3 4">
    <name type="scientific">Toxoplasma gondii GAB2-2007-GAL-DOM2</name>
    <dbReference type="NCBI Taxonomy" id="1130820"/>
    <lineage>
        <taxon>Eukaryota</taxon>
        <taxon>Sar</taxon>
        <taxon>Alveolata</taxon>
        <taxon>Apicomplexa</taxon>
        <taxon>Conoidasida</taxon>
        <taxon>Coccidia</taxon>
        <taxon>Eucoccidiorida</taxon>
        <taxon>Eimeriorina</taxon>
        <taxon>Sarcocystidae</taxon>
        <taxon>Toxoplasma</taxon>
    </lineage>
</organism>
<dbReference type="GO" id="GO:0000146">
    <property type="term" value="F:microfilament motor activity"/>
    <property type="evidence" value="ECO:0007669"/>
    <property type="project" value="TreeGrafter"/>
</dbReference>
<feature type="compositionally biased region" description="Low complexity" evidence="2">
    <location>
        <begin position="1725"/>
        <end position="1735"/>
    </location>
</feature>
<feature type="compositionally biased region" description="Polar residues" evidence="2">
    <location>
        <begin position="2477"/>
        <end position="2487"/>
    </location>
</feature>
<feature type="region of interest" description="Disordered" evidence="2">
    <location>
        <begin position="1178"/>
        <end position="1218"/>
    </location>
</feature>
<feature type="compositionally biased region" description="Basic residues" evidence="2">
    <location>
        <begin position="2238"/>
        <end position="2251"/>
    </location>
</feature>
<dbReference type="PANTHER" id="PTHR45615:SF40">
    <property type="entry name" value="MYOSIN HEAVY CHAIN, NON-MUSCLE"/>
    <property type="match status" value="1"/>
</dbReference>
<dbReference type="PANTHER" id="PTHR45615">
    <property type="entry name" value="MYOSIN HEAVY CHAIN, NON-MUSCLE"/>
    <property type="match status" value="1"/>
</dbReference>
<feature type="region of interest" description="Disordered" evidence="2">
    <location>
        <begin position="426"/>
        <end position="509"/>
    </location>
</feature>
<feature type="compositionally biased region" description="Acidic residues" evidence="2">
    <location>
        <begin position="991"/>
        <end position="1000"/>
    </location>
</feature>
<evidence type="ECO:0000313" key="3">
    <source>
        <dbReference type="EMBL" id="KFG34104.1"/>
    </source>
</evidence>
<feature type="compositionally biased region" description="Basic and acidic residues" evidence="2">
    <location>
        <begin position="1014"/>
        <end position="1027"/>
    </location>
</feature>
<feature type="compositionally biased region" description="Basic and acidic residues" evidence="2">
    <location>
        <begin position="1309"/>
        <end position="1324"/>
    </location>
</feature>
<feature type="compositionally biased region" description="Basic and acidic residues" evidence="2">
    <location>
        <begin position="1754"/>
        <end position="1764"/>
    </location>
</feature>
<protein>
    <submittedName>
        <fullName evidence="3">Uncharacterized protein</fullName>
    </submittedName>
</protein>
<feature type="compositionally biased region" description="Polar residues" evidence="2">
    <location>
        <begin position="2104"/>
        <end position="2113"/>
    </location>
</feature>
<feature type="coiled-coil region" evidence="1">
    <location>
        <begin position="745"/>
        <end position="845"/>
    </location>
</feature>
<feature type="compositionally biased region" description="Low complexity" evidence="2">
    <location>
        <begin position="2192"/>
        <end position="2210"/>
    </location>
</feature>
<evidence type="ECO:0000313" key="4">
    <source>
        <dbReference type="Proteomes" id="UP000028837"/>
    </source>
</evidence>
<feature type="compositionally biased region" description="Basic and acidic residues" evidence="2">
    <location>
        <begin position="1266"/>
        <end position="1282"/>
    </location>
</feature>
<feature type="region of interest" description="Disordered" evidence="2">
    <location>
        <begin position="105"/>
        <end position="147"/>
    </location>
</feature>
<feature type="coiled-coil region" evidence="1">
    <location>
        <begin position="871"/>
        <end position="952"/>
    </location>
</feature>
<feature type="compositionally biased region" description="Polar residues" evidence="2">
    <location>
        <begin position="2453"/>
        <end position="2465"/>
    </location>
</feature>
<dbReference type="GO" id="GO:0005737">
    <property type="term" value="C:cytoplasm"/>
    <property type="evidence" value="ECO:0007669"/>
    <property type="project" value="TreeGrafter"/>
</dbReference>
<dbReference type="VEuPathDB" id="ToxoDB:TGDOM2_260000"/>
<feature type="compositionally biased region" description="Polar residues" evidence="2">
    <location>
        <begin position="1352"/>
        <end position="1364"/>
    </location>
</feature>
<dbReference type="OrthoDB" id="10352675at2759"/>
<feature type="compositionally biased region" description="Pro residues" evidence="2">
    <location>
        <begin position="2368"/>
        <end position="2377"/>
    </location>
</feature>
<dbReference type="PROSITE" id="PS50896">
    <property type="entry name" value="LISH"/>
    <property type="match status" value="1"/>
</dbReference>
<feature type="region of interest" description="Disordered" evidence="2">
    <location>
        <begin position="2073"/>
        <end position="2168"/>
    </location>
</feature>
<dbReference type="SMART" id="SM00667">
    <property type="entry name" value="LisH"/>
    <property type="match status" value="1"/>
</dbReference>
<feature type="compositionally biased region" description="Polar residues" evidence="2">
    <location>
        <begin position="2507"/>
        <end position="2517"/>
    </location>
</feature>
<dbReference type="GO" id="GO:0032982">
    <property type="term" value="C:myosin filament"/>
    <property type="evidence" value="ECO:0007669"/>
    <property type="project" value="TreeGrafter"/>
</dbReference>
<feature type="compositionally biased region" description="Low complexity" evidence="2">
    <location>
        <begin position="322"/>
        <end position="332"/>
    </location>
</feature>
<feature type="region of interest" description="Disordered" evidence="2">
    <location>
        <begin position="1470"/>
        <end position="1501"/>
    </location>
</feature>
<feature type="compositionally biased region" description="Polar residues" evidence="2">
    <location>
        <begin position="295"/>
        <end position="314"/>
    </location>
</feature>
<feature type="coiled-coil region" evidence="1">
    <location>
        <begin position="634"/>
        <end position="661"/>
    </location>
</feature>
<feature type="region of interest" description="Disordered" evidence="2">
    <location>
        <begin position="989"/>
        <end position="1085"/>
    </location>
</feature>
<feature type="region of interest" description="Disordered" evidence="2">
    <location>
        <begin position="278"/>
        <end position="332"/>
    </location>
</feature>
<feature type="compositionally biased region" description="Low complexity" evidence="2">
    <location>
        <begin position="2329"/>
        <end position="2344"/>
    </location>
</feature>
<feature type="region of interest" description="Disordered" evidence="2">
    <location>
        <begin position="2430"/>
        <end position="2519"/>
    </location>
</feature>
<feature type="compositionally biased region" description="Low complexity" evidence="2">
    <location>
        <begin position="2293"/>
        <end position="2314"/>
    </location>
</feature>
<sequence>MEVSELPVKSMPGMVRASQTNARKDGFTQQALLPAFEAVKRQAIEKILRESGDDLRFQLRSYIVERLYGGAWRGRSTQHGGASHCDGAATAVPPSLPDAAELVRKDRTQHTSSPVSPGCQTSRPQSSLTARQGLPTSSPGTGPQHQQCKEGWLRQARTVFPLERQRRYPAAPLRQKALVCLLLEFLHKNGFPYSASVLRQEAGIPAWDTLSPQHICTALDLPSQPLVPPPRGPGESCETRSERRTSLLDHILELVRQRKIVGSSPRRIVARATLSPLRPSSTTACRPQRRKARSPGSSRNAFPPSAASTGSKYSTSKRRVPSNSVSRCSRSSCTSRCSSFTCSCRSTLRLVSGCSRSFSEPPRISLPLESSKSCCSVYCDACDGVADLAECAACDAGERELQRSASLGFPNVCSCETWVTSPRQMRGKTVKRGRADRKQSHSGDPILRRASTGGLARSDSFWGPGNESRHRGGSAHPARFSSGRRHLQNSGNEMHGGRQKELQKQASVADRLREIDREYRKKLEAIDARGQLSGDVSCSCSSPCSGDWISCSRELGRDKSGLAGPSRDSSALNVDAGVRLLRYERECEARHRRQMEQEVCRMRTVELSALRLEESRKARQHLLTYKQELDRLHADRAARLKHQEEAAAERLRRKESEIEKKGFALRQEISVQLRATQQQQRDQKRQWELEQQALDLRAKALDAREARLSEKENRKSQEDALSEKQLQLKMEEHKRAVELELGESLSQLRNDRLALEREKQQVRLAQERHRSLESQAKAHAAANEHMQTTIRQLEAAAALMQQEKVQLHEQLRLAHEVAKQMKGHLDTRESEVRCLKQENAALLEQLSTKKDVEQGFHRAHSRTVEELQGCIRESRLVSQELERKASLLQDELARVRYEREQAVAKAREEVQKEAEKQTQKLQNDLTQERQLRAQKEQEAHRAQVELERLSIRRLQWQQKAQRRQGDVSAAYSEQQRQLISSLSAALHATADTEEEAEEEKENVRLPTLLHRNRVREQSNDEDQKHAEPMLQPVPDRGSWTTPRPYPSRGGCLRTTPARRRSNEKPCRGIDQETRSPRSRETFKQGRTADQPFGFCLGDVPLGSLEKICRENCTSGVSCLEKSYGKLSPSDRVQCLHTDADSGQGTFPKSRKTGFQRELTEMKIEDLERRVKNFIESLQSSGNQAMRGNPSETRRPSPSSRPGPFQLMRAANNPPQLGGGRVFPSRVLSASAQCARPLELAASASVSAQAGRKHFRFCRSTSVPRFSPEEEKLSDTPDLEGNREKKRSGQKPLVPALRTSEPRGTPMCAEPHKVRGEQKGTRSDRGVPAGCAADISSFPDPVSGPDSHKIPVTKSTRQPSPQLATSFRDPGLLQSGVHKRHHESKALLPLSQKSSGELTDTDIRVMLATSSNETQKAVFVQLSPRPGAVSAPPVLSLEARERSPAACCFSPEETGVSPSAWVQNRPWSAVGVSGTRERGPEVPTGIRGDAATAPAGQRDGEALRDLNERTRHDVRSCSGSDLLCAPPRTLGAERSGALEFEQGNEENCGKARGTEVEKTRRFCEGNIFCESRATIGPFARGSGLLAAAAAEDDDEDLEEGEVREGGTGGATGHCVDIGGRSSREGTMLRREELLLPQRALERGATFCVLQEVLAISPDKSTAREPSGPSEQHTAAVLLATSAPQLVANAQLDTQASVRQLCSVSPSSGHFDALGVTDAPGHRPLLGGLGTLPSTSRVASLPEKVRSPTAGVAGKSTDRETSRDAAPHLGGLPAPKRGLAHRERSLAQETQTDEIRRLRSSPGSLNLGDRVATQPRLRPLHDAYELSPVSPLAPGASMQEPEAGDGALQTLAVSTEALSRPTSERREHAPQLCRSDALDPINESAFAGPASPYYGGSNAQEQRREATLEPEDAGTDRVAFVSQREGKPTCTVSYACGRVDDLSQGRAVRSHLPVVDARSPCHMPRSLSRQPDTFHVKPHVPAFVPIASSPGLLACLPVRQDDMSSHSEFIGYSHAGSTFSVASPEANCGPRVYAGLHPSVERNSGNCASVEDLSSSPCQEFLETSLCDSRSRQLSSLDRRGVQPGSSQNLLPDPPEKARSLKRSVSRSPVQTQHHFSAVRRSLSNLPSNSQTSPGRDTVRRRQRGAHATSAEAETTSGPTVGNKEGTFAGGQQCQSRCEAVAMGGEVESSQHLSCSRARAPSSSFSPLPQSPRTRPLAHVSAEPSRLRSPRPRSGVTTPRTRRISRSASRHGPRSLLPRPSSRTESRSVSPVPASRLLSLRTVSRSLSPRPPRQPSNLLPQSRSPSSRPLSRRSSPTAVGLRGQSDLSSGPPAVSLTPLSAASPSLRIPSPSARNTVGKRSRSRSTQKSPVPPRSPSPPAHAHWTELNSPQWRLPELAPDPLPAHYPAGTAARAFAAYNRPGATCSVCTPLARSAQGSPSSRMSARRSSDPGSACDQSFGPSKQSFHNARHDRPPSAGGLSSQLDSESLGSPAAGETRGLGDGGRPERSSTFSTNSPVTANAGWAPGVLGPVSDDHSIDQPLVLDDTVAELSVPLAVSYTVAAEMADLHDR</sequence>